<evidence type="ECO:0000313" key="1">
    <source>
        <dbReference type="EMBL" id="GJT28618.1"/>
    </source>
</evidence>
<reference evidence="1" key="1">
    <citation type="journal article" date="2022" name="Int. J. Mol. Sci.">
        <title>Draft Genome of Tanacetum Coccineum: Genomic Comparison of Closely Related Tanacetum-Family Plants.</title>
        <authorList>
            <person name="Yamashiro T."/>
            <person name="Shiraishi A."/>
            <person name="Nakayama K."/>
            <person name="Satake H."/>
        </authorList>
    </citation>
    <scope>NUCLEOTIDE SEQUENCE</scope>
</reference>
<organism evidence="1 2">
    <name type="scientific">Tanacetum coccineum</name>
    <dbReference type="NCBI Taxonomy" id="301880"/>
    <lineage>
        <taxon>Eukaryota</taxon>
        <taxon>Viridiplantae</taxon>
        <taxon>Streptophyta</taxon>
        <taxon>Embryophyta</taxon>
        <taxon>Tracheophyta</taxon>
        <taxon>Spermatophyta</taxon>
        <taxon>Magnoliopsida</taxon>
        <taxon>eudicotyledons</taxon>
        <taxon>Gunneridae</taxon>
        <taxon>Pentapetalae</taxon>
        <taxon>asterids</taxon>
        <taxon>campanulids</taxon>
        <taxon>Asterales</taxon>
        <taxon>Asteraceae</taxon>
        <taxon>Asteroideae</taxon>
        <taxon>Anthemideae</taxon>
        <taxon>Anthemidinae</taxon>
        <taxon>Tanacetum</taxon>
    </lineage>
</organism>
<evidence type="ECO:0000313" key="2">
    <source>
        <dbReference type="Proteomes" id="UP001151760"/>
    </source>
</evidence>
<dbReference type="EMBL" id="BQNB010014475">
    <property type="protein sequence ID" value="GJT28618.1"/>
    <property type="molecule type" value="Genomic_DNA"/>
</dbReference>
<sequence>MAKLILNEARAEQYLAEPSIESNEKYELGEELLKELRSNSYSKRVEEDVVGHIAKILEILDPIEVDENLVQVKMDDPNITMEEFIRLVEEKAHRRGKVYNWETATYGKIWYDEYVHDHKSFETKFPAIVLNDALTSEATLLCGPTVSPLNDSEIDFRISFEEFDDEDYTVIYDENSFSYKIISVNNLKMNFENYNKVNMPSFPSPEPEVSYSNDLDYFKDFGMNF</sequence>
<proteinExistence type="predicted"/>
<keyword evidence="2" id="KW-1185">Reference proteome</keyword>
<protein>
    <submittedName>
        <fullName evidence="1">Uncharacterized protein</fullName>
    </submittedName>
</protein>
<gene>
    <name evidence="1" type="ORF">Tco_0908893</name>
</gene>
<name>A0ABQ5CRS1_9ASTR</name>
<dbReference type="Proteomes" id="UP001151760">
    <property type="component" value="Unassembled WGS sequence"/>
</dbReference>
<reference evidence="1" key="2">
    <citation type="submission" date="2022-01" db="EMBL/GenBank/DDBJ databases">
        <authorList>
            <person name="Yamashiro T."/>
            <person name="Shiraishi A."/>
            <person name="Satake H."/>
            <person name="Nakayama K."/>
        </authorList>
    </citation>
    <scope>NUCLEOTIDE SEQUENCE</scope>
</reference>
<comment type="caution">
    <text evidence="1">The sequence shown here is derived from an EMBL/GenBank/DDBJ whole genome shotgun (WGS) entry which is preliminary data.</text>
</comment>
<accession>A0ABQ5CRS1</accession>